<feature type="signal peptide" evidence="1">
    <location>
        <begin position="1"/>
        <end position="23"/>
    </location>
</feature>
<keyword evidence="3" id="KW-1185">Reference proteome</keyword>
<evidence type="ECO:0000313" key="3">
    <source>
        <dbReference type="Proteomes" id="UP000183053"/>
    </source>
</evidence>
<organism evidence="2 3">
    <name type="scientific">Tsukamurella pulmonis</name>
    <dbReference type="NCBI Taxonomy" id="47312"/>
    <lineage>
        <taxon>Bacteria</taxon>
        <taxon>Bacillati</taxon>
        <taxon>Actinomycetota</taxon>
        <taxon>Actinomycetes</taxon>
        <taxon>Mycobacteriales</taxon>
        <taxon>Tsukamurellaceae</taxon>
        <taxon>Tsukamurella</taxon>
    </lineage>
</organism>
<reference evidence="3" key="1">
    <citation type="submission" date="2016-10" db="EMBL/GenBank/DDBJ databases">
        <authorList>
            <person name="Varghese N."/>
            <person name="Submissions S."/>
        </authorList>
    </citation>
    <scope>NUCLEOTIDE SEQUENCE [LARGE SCALE GENOMIC DNA]</scope>
    <source>
        <strain evidence="3">DSM 44142</strain>
    </source>
</reference>
<evidence type="ECO:0008006" key="4">
    <source>
        <dbReference type="Google" id="ProtNLM"/>
    </source>
</evidence>
<feature type="chain" id="PRO_5010212619" description="Alpha/beta hydrolase family protein" evidence="1">
    <location>
        <begin position="24"/>
        <end position="270"/>
    </location>
</feature>
<name>A0A1H1F2L0_9ACTN</name>
<dbReference type="STRING" id="47312.SAMN04489765_2482"/>
<accession>A0A1H1F2L0</accession>
<dbReference type="PROSITE" id="PS51257">
    <property type="entry name" value="PROKAR_LIPOPROTEIN"/>
    <property type="match status" value="1"/>
</dbReference>
<evidence type="ECO:0000313" key="2">
    <source>
        <dbReference type="EMBL" id="SDQ95187.1"/>
    </source>
</evidence>
<dbReference type="OrthoDB" id="9809549at2"/>
<dbReference type="Proteomes" id="UP000183053">
    <property type="component" value="Unassembled WGS sequence"/>
</dbReference>
<dbReference type="SUPFAM" id="SSF53474">
    <property type="entry name" value="alpha/beta-Hydrolases"/>
    <property type="match status" value="1"/>
</dbReference>
<protein>
    <recommendedName>
        <fullName evidence="4">Alpha/beta hydrolase family protein</fullName>
    </recommendedName>
</protein>
<keyword evidence="1" id="KW-0732">Signal</keyword>
<dbReference type="EMBL" id="FNLF01000002">
    <property type="protein sequence ID" value="SDQ95187.1"/>
    <property type="molecule type" value="Genomic_DNA"/>
</dbReference>
<dbReference type="RefSeq" id="WP_139184194.1">
    <property type="nucleotide sequence ID" value="NZ_AP025457.1"/>
</dbReference>
<evidence type="ECO:0000256" key="1">
    <source>
        <dbReference type="SAM" id="SignalP"/>
    </source>
</evidence>
<gene>
    <name evidence="2" type="ORF">SAMN04489765_2482</name>
</gene>
<dbReference type="AlphaFoldDB" id="A0A1H1F2L0"/>
<proteinExistence type="predicted"/>
<dbReference type="InterPro" id="IPR029058">
    <property type="entry name" value="AB_hydrolase_fold"/>
</dbReference>
<sequence length="270" mass="27605">MIHARTRFAAVILATLLAVASCASDKPTPVISQEAAPPAPAALPADWSESAVQVPAVAGAASYVAPRESKRMRAALILSGPDRAGTLAAKELSVMLAHHGVASLRFDAAPPEGTQHPALLDRAGKGLSALAERSGLGDDRLLAVGHGSAAPLALALGTGATGRGAVPIGLIEPVLTGLPAGSPDPLRTAMTLPPQKHNIVTCSDADVAVDCTATQDLADVMTGTHVNFVRLRGVSHALQEDTTRDPAQYGGDQPYSATLFRSLGSWAAMQ</sequence>